<evidence type="ECO:0000313" key="1">
    <source>
        <dbReference type="EMBL" id="SVB49844.1"/>
    </source>
</evidence>
<sequence>MNKKDSYISLHDKIFGHIRYWKDFLRMINSVRITFKNSSHILINTFQDKF</sequence>
<dbReference type="AlphaFoldDB" id="A0A382EIF2"/>
<reference evidence="1" key="1">
    <citation type="submission" date="2018-05" db="EMBL/GenBank/DDBJ databases">
        <authorList>
            <person name="Lanie J.A."/>
            <person name="Ng W.-L."/>
            <person name="Kazmierczak K.M."/>
            <person name="Andrzejewski T.M."/>
            <person name="Davidsen T.M."/>
            <person name="Wayne K.J."/>
            <person name="Tettelin H."/>
            <person name="Glass J.I."/>
            <person name="Rusch D."/>
            <person name="Podicherti R."/>
            <person name="Tsui H.-C.T."/>
            <person name="Winkler M.E."/>
        </authorList>
    </citation>
    <scope>NUCLEOTIDE SEQUENCE</scope>
</reference>
<name>A0A382EIF2_9ZZZZ</name>
<gene>
    <name evidence="1" type="ORF">METZ01_LOCUS202698</name>
</gene>
<accession>A0A382EIF2</accession>
<proteinExistence type="predicted"/>
<dbReference type="EMBL" id="UINC01044412">
    <property type="protein sequence ID" value="SVB49844.1"/>
    <property type="molecule type" value="Genomic_DNA"/>
</dbReference>
<organism evidence="1">
    <name type="scientific">marine metagenome</name>
    <dbReference type="NCBI Taxonomy" id="408172"/>
    <lineage>
        <taxon>unclassified sequences</taxon>
        <taxon>metagenomes</taxon>
        <taxon>ecological metagenomes</taxon>
    </lineage>
</organism>
<protein>
    <submittedName>
        <fullName evidence="1">Uncharacterized protein</fullName>
    </submittedName>
</protein>
<feature type="non-terminal residue" evidence="1">
    <location>
        <position position="50"/>
    </location>
</feature>